<evidence type="ECO:0000256" key="2">
    <source>
        <dbReference type="SAM" id="MobiDB-lite"/>
    </source>
</evidence>
<dbReference type="RefSeq" id="XP_044660921.1">
    <property type="nucleotide sequence ID" value="XM_044804986.1"/>
</dbReference>
<dbReference type="OrthoDB" id="642895at2759"/>
<keyword evidence="1" id="KW-0175">Coiled coil</keyword>
<comment type="caution">
    <text evidence="3">The sequence shown here is derived from an EMBL/GenBank/DDBJ whole genome shotgun (WGS) entry which is preliminary data.</text>
</comment>
<feature type="compositionally biased region" description="Basic and acidic residues" evidence="2">
    <location>
        <begin position="480"/>
        <end position="490"/>
    </location>
</feature>
<dbReference type="Proteomes" id="UP000825890">
    <property type="component" value="Unassembled WGS sequence"/>
</dbReference>
<sequence length="796" mass="89438">MDTSYLSQQVTTIIERLHGFFDEIGVPSHERDSRESELFSALSETLHNQLNLVANEKHDLTEEVQRLIKTIRQMERSLDDTRPKDDYEAEKDGLKITYPLLSCIERLKQKHHTIAKLHRERYEQVKKLVEALESYASHLEPAFVKIKLPPTAPKADISPTFDLSPTYVTKLDHEFTRVYDEYNKRVATVAQYGEDIINLYSELGVPQAQIDSQIVQFARESPEQLGLHKEDLQRLAAKRDKLMSEKQQRERKLKELRAAVEGLWDRLGVDEAERKQFLASNRGVGIRQINEFEDELARLNELKRQNLHIFVEDARFKLQALWDGLYFSEEEMLDFAPAFSDVYSDALLSAHEQEIARLEALREQRAPILAAVDRHRSLIQDREDLEKSSQDASRLMSKGAKGEKRDPGKLLREEKQRKRITKELPKVEADLRKTLEDWEEEYGRPFCVHGQRYLDELDAVQSRAPPPRSKTPNALSGSRDPPKSAGRDARPNLGQSKSAGTLRGGNPTRSKTPTAHPNRNPLAASTTGHSALGASMLGASISAHGSIRGSPSKIPGASGSRLPMGVLPNGNNSPERRERGKMASSQDSELNRTLRGNMGPPRVPPPKMKDLFVPPTPTPMGSNKENGLDLERPGSVLRHIEADDPYDDRRYENNHYSSMHSSSSHGSRGHMLSRSVGSFASTASRPMSRQEYPVAPPISRQTSNTSSVMSGSQVSGSENWETYDSNSDNEEADATEAYYAKMKHQQSQLRQTVKRPGTASGQLGGIKRIREQPIVEEGREGSEAGWTDDGSVGETY</sequence>
<accession>A0A9P3CL19</accession>
<dbReference type="PANTHER" id="PTHR19321">
    <property type="entry name" value="PROTEIN REGULATOR OF CYTOKINESIS 1 PRC1-RELATED"/>
    <property type="match status" value="1"/>
</dbReference>
<evidence type="ECO:0000256" key="1">
    <source>
        <dbReference type="SAM" id="Coils"/>
    </source>
</evidence>
<evidence type="ECO:0000313" key="4">
    <source>
        <dbReference type="Proteomes" id="UP000825890"/>
    </source>
</evidence>
<dbReference type="GO" id="GO:1990023">
    <property type="term" value="C:mitotic spindle midzone"/>
    <property type="evidence" value="ECO:0007669"/>
    <property type="project" value="TreeGrafter"/>
</dbReference>
<keyword evidence="4" id="KW-1185">Reference proteome</keyword>
<evidence type="ECO:0008006" key="5">
    <source>
        <dbReference type="Google" id="ProtNLM"/>
    </source>
</evidence>
<dbReference type="InterPro" id="IPR007145">
    <property type="entry name" value="MAP65_Ase1_PRC1"/>
</dbReference>
<dbReference type="AlphaFoldDB" id="A0A9P3CL19"/>
<feature type="region of interest" description="Disordered" evidence="2">
    <location>
        <begin position="459"/>
        <end position="527"/>
    </location>
</feature>
<feature type="compositionally biased region" description="Basic and acidic residues" evidence="2">
    <location>
        <begin position="768"/>
        <end position="782"/>
    </location>
</feature>
<feature type="region of interest" description="Disordered" evidence="2">
    <location>
        <begin position="747"/>
        <end position="796"/>
    </location>
</feature>
<dbReference type="EMBL" id="BOLY01000006">
    <property type="protein sequence ID" value="GIZ46434.1"/>
    <property type="molecule type" value="Genomic_DNA"/>
</dbReference>
<feature type="compositionally biased region" description="Low complexity" evidence="2">
    <location>
        <begin position="701"/>
        <end position="717"/>
    </location>
</feature>
<dbReference type="Gene3D" id="1.20.58.1520">
    <property type="match status" value="1"/>
</dbReference>
<dbReference type="Pfam" id="PF03999">
    <property type="entry name" value="MAP65_ASE1"/>
    <property type="match status" value="1"/>
</dbReference>
<feature type="compositionally biased region" description="Polar residues" evidence="2">
    <location>
        <begin position="507"/>
        <end position="527"/>
    </location>
</feature>
<organism evidence="3 4">
    <name type="scientific">Cercospora kikuchii</name>
    <dbReference type="NCBI Taxonomy" id="84275"/>
    <lineage>
        <taxon>Eukaryota</taxon>
        <taxon>Fungi</taxon>
        <taxon>Dikarya</taxon>
        <taxon>Ascomycota</taxon>
        <taxon>Pezizomycotina</taxon>
        <taxon>Dothideomycetes</taxon>
        <taxon>Dothideomycetidae</taxon>
        <taxon>Mycosphaerellales</taxon>
        <taxon>Mycosphaerellaceae</taxon>
        <taxon>Cercospora</taxon>
    </lineage>
</organism>
<feature type="coiled-coil region" evidence="1">
    <location>
        <begin position="50"/>
        <end position="77"/>
    </location>
</feature>
<dbReference type="GeneID" id="68295135"/>
<dbReference type="PANTHER" id="PTHR19321:SF41">
    <property type="entry name" value="FASCETTO-RELATED"/>
    <property type="match status" value="1"/>
</dbReference>
<dbReference type="GO" id="GO:0008017">
    <property type="term" value="F:microtubule binding"/>
    <property type="evidence" value="ECO:0007669"/>
    <property type="project" value="InterPro"/>
</dbReference>
<gene>
    <name evidence="3" type="ORF">CKM354_000956000</name>
</gene>
<dbReference type="GO" id="GO:0051256">
    <property type="term" value="P:mitotic spindle midzone assembly"/>
    <property type="evidence" value="ECO:0007669"/>
    <property type="project" value="TreeGrafter"/>
</dbReference>
<feature type="region of interest" description="Disordered" evidence="2">
    <location>
        <begin position="681"/>
        <end position="735"/>
    </location>
</feature>
<feature type="coiled-coil region" evidence="1">
    <location>
        <begin position="232"/>
        <end position="259"/>
    </location>
</feature>
<protein>
    <recommendedName>
        <fullName evidence="5">Anaphase spindle elongation protein 1</fullName>
    </recommendedName>
</protein>
<reference evidence="3 4" key="1">
    <citation type="submission" date="2021-01" db="EMBL/GenBank/DDBJ databases">
        <title>Cercospora kikuchii MAFF 305040 whole genome shotgun sequence.</title>
        <authorList>
            <person name="Kashiwa T."/>
            <person name="Suzuki T."/>
        </authorList>
    </citation>
    <scope>NUCLEOTIDE SEQUENCE [LARGE SCALE GENOMIC DNA]</scope>
    <source>
        <strain evidence="3 4">MAFF 305040</strain>
    </source>
</reference>
<feature type="compositionally biased region" description="Basic and acidic residues" evidence="2">
    <location>
        <begin position="400"/>
        <end position="417"/>
    </location>
</feature>
<evidence type="ECO:0000313" key="3">
    <source>
        <dbReference type="EMBL" id="GIZ46434.1"/>
    </source>
</evidence>
<name>A0A9P3CL19_9PEZI</name>
<feature type="region of interest" description="Disordered" evidence="2">
    <location>
        <begin position="543"/>
        <end position="609"/>
    </location>
</feature>
<feature type="region of interest" description="Disordered" evidence="2">
    <location>
        <begin position="382"/>
        <end position="417"/>
    </location>
</feature>
<proteinExistence type="predicted"/>
<dbReference type="GO" id="GO:0005737">
    <property type="term" value="C:cytoplasm"/>
    <property type="evidence" value="ECO:0007669"/>
    <property type="project" value="TreeGrafter"/>
</dbReference>